<organism evidence="2">
    <name type="scientific">uncultured Quadrisphaera sp</name>
    <dbReference type="NCBI Taxonomy" id="904978"/>
    <lineage>
        <taxon>Bacteria</taxon>
        <taxon>Bacillati</taxon>
        <taxon>Actinomycetota</taxon>
        <taxon>Actinomycetes</taxon>
        <taxon>Kineosporiales</taxon>
        <taxon>Kineosporiaceae</taxon>
        <taxon>Quadrisphaera</taxon>
        <taxon>environmental samples</taxon>
    </lineage>
</organism>
<evidence type="ECO:0000313" key="2">
    <source>
        <dbReference type="EMBL" id="CAA9432825.1"/>
    </source>
</evidence>
<feature type="compositionally biased region" description="Basic and acidic residues" evidence="1">
    <location>
        <begin position="1"/>
        <end position="24"/>
    </location>
</feature>
<keyword evidence="2" id="KW-0067">ATP-binding</keyword>
<accession>A0A6J4Q4I6</accession>
<evidence type="ECO:0000256" key="1">
    <source>
        <dbReference type="SAM" id="MobiDB-lite"/>
    </source>
</evidence>
<feature type="non-terminal residue" evidence="2">
    <location>
        <position position="270"/>
    </location>
</feature>
<name>A0A6J4Q4I6_9ACTN</name>
<dbReference type="AlphaFoldDB" id="A0A6J4Q4I6"/>
<protein>
    <submittedName>
        <fullName evidence="2">Branched-chain amino acid transport ATP-binding protein LivG</fullName>
    </submittedName>
</protein>
<dbReference type="EMBL" id="CADCUY010000540">
    <property type="protein sequence ID" value="CAA9432825.1"/>
    <property type="molecule type" value="Genomic_DNA"/>
</dbReference>
<feature type="compositionally biased region" description="Basic and acidic residues" evidence="1">
    <location>
        <begin position="152"/>
        <end position="170"/>
    </location>
</feature>
<feature type="compositionally biased region" description="Basic residues" evidence="1">
    <location>
        <begin position="215"/>
        <end position="227"/>
    </location>
</feature>
<reference evidence="2" key="1">
    <citation type="submission" date="2020-02" db="EMBL/GenBank/DDBJ databases">
        <authorList>
            <person name="Meier V. D."/>
        </authorList>
    </citation>
    <scope>NUCLEOTIDE SEQUENCE</scope>
    <source>
        <strain evidence="2">AVDCRST_MAG35</strain>
    </source>
</reference>
<keyword evidence="2" id="KW-0547">Nucleotide-binding</keyword>
<gene>
    <name evidence="2" type="ORF">AVDCRST_MAG35-2729</name>
</gene>
<feature type="compositionally biased region" description="Basic residues" evidence="1">
    <location>
        <begin position="193"/>
        <end position="202"/>
    </location>
</feature>
<feature type="compositionally biased region" description="Low complexity" evidence="1">
    <location>
        <begin position="100"/>
        <end position="109"/>
    </location>
</feature>
<feature type="non-terminal residue" evidence="2">
    <location>
        <position position="1"/>
    </location>
</feature>
<proteinExistence type="predicted"/>
<sequence>RGPDGGRRRARGDPARGDHRPDRAQRRRQDHLLQPADGLRQARRRRLDVRGPLPRRGAGPPRGPARDGAHLPAHQGPVAADRPGEHAARGRRPARREPAARPLPAPVALRGGGQHHPRPRPPAAVQARRQGGRLRRQPLRGAAQAPGDGEGADDRARDGDARRAHGRGEPGADPVAARPRQGPARGGHDGALRRARHGHGARHLGLGDRHGAGQGRRRGAAGRRHGRPGRDRRLPRRAPRRPADPGGRGAPDRRDRGRRGRRDRRGRPPV</sequence>
<feature type="region of interest" description="Disordered" evidence="1">
    <location>
        <begin position="1"/>
        <end position="270"/>
    </location>
</feature>
<dbReference type="GO" id="GO:0005524">
    <property type="term" value="F:ATP binding"/>
    <property type="evidence" value="ECO:0007669"/>
    <property type="project" value="UniProtKB-KW"/>
</dbReference>
<feature type="compositionally biased region" description="Low complexity" evidence="1">
    <location>
        <begin position="50"/>
        <end position="59"/>
    </location>
</feature>
<feature type="compositionally biased region" description="Basic residues" evidence="1">
    <location>
        <begin position="256"/>
        <end position="270"/>
    </location>
</feature>